<dbReference type="InterPro" id="IPR040010">
    <property type="entry name" value="ZN608/ZN609"/>
</dbReference>
<feature type="region of interest" description="Disordered" evidence="1">
    <location>
        <begin position="465"/>
        <end position="487"/>
    </location>
</feature>
<feature type="region of interest" description="Disordered" evidence="1">
    <location>
        <begin position="316"/>
        <end position="336"/>
    </location>
</feature>
<organism evidence="3 4">
    <name type="scientific">Schistosoma mekongi</name>
    <name type="common">Parasitic worm</name>
    <dbReference type="NCBI Taxonomy" id="38744"/>
    <lineage>
        <taxon>Eukaryota</taxon>
        <taxon>Metazoa</taxon>
        <taxon>Spiralia</taxon>
        <taxon>Lophotrochozoa</taxon>
        <taxon>Platyhelminthes</taxon>
        <taxon>Trematoda</taxon>
        <taxon>Digenea</taxon>
        <taxon>Strigeidida</taxon>
        <taxon>Schistosomatoidea</taxon>
        <taxon>Schistosomatidae</taxon>
        <taxon>Schistosoma</taxon>
    </lineage>
</organism>
<name>A0AAE1Z9J1_SCHME</name>
<feature type="compositionally biased region" description="Low complexity" evidence="1">
    <location>
        <begin position="94"/>
        <end position="113"/>
    </location>
</feature>
<feature type="compositionally biased region" description="Low complexity" evidence="1">
    <location>
        <begin position="1149"/>
        <end position="1162"/>
    </location>
</feature>
<feature type="region of interest" description="Disordered" evidence="1">
    <location>
        <begin position="167"/>
        <end position="191"/>
    </location>
</feature>
<feature type="region of interest" description="Disordered" evidence="1">
    <location>
        <begin position="653"/>
        <end position="677"/>
    </location>
</feature>
<feature type="compositionally biased region" description="Low complexity" evidence="1">
    <location>
        <begin position="324"/>
        <end position="336"/>
    </location>
</feature>
<dbReference type="Proteomes" id="UP001292079">
    <property type="component" value="Unassembled WGS sequence"/>
</dbReference>
<sequence>MKVKNKRPYNRSETCTRSSSSNTNNTNSSSSYIPNKLNESLDQTDNNDTNYPTLTTSIPSNSNDVINNNRKKSCDTTTTTTSKNTKVRHKSNKHTNSTSSTSNTTNINVSSTVAHGGGTSLKITHRAGRTHISSVNPNNNNTTNNNSITTSTGIRLSNSKSSCGNLNNCSSSSSTSISTPSSIISSSGTNDPVDPYEFAVKTDESVNQCGLNESLIPIKRLKLERNDERCSGISTDSARSSPMLHSLPASISKNNRCDNNFSHSSSPSANSSPIPQSCTRPLSVFTDFSYSINTNNNNSTNNNVGSNINGSAVARNKHDNVDSNNNTITTDTTATTPNMTTTLSSISPRHLYLSSEIDSSMPILTDSMTLYAQAKSIDNSAETPPTVPASDCSLLCSNGITPTLTSNAVISTTDCNKPAETNINADTTTSTNIVLSSLRNQSLSTCYSDADKTNQFSETQPTWRIIPTSPTSSLSTTTSIPLSPTSSTTAVTTNTIVASSQPALNSLSSFPSSSLPSSSVPSIQSTPMIPTFTTTLTSSSCCYSASSTSLLNASSQYCTASTNSICPTITPERRCTGVNTVLDNSKATLTEPDLLGPCEPGTTICLNGIVWLETTTGVLVVNVTWRGRTYIGTLLDATQHDFAPPCPRDYVPPFKSSIRSSNRTKRRTGVGSNYKSNINNHISATNTTTTVDCNWKSSTTPARHRLRGGRVSNSPTVTTETTSTNRSNSQLITKSDTDKQLTGDTIIHEDTDLAQCLAPQGSDEEQQITRNSNRKVKNHKSRKFFRGSSTSSSDCPSEVLPDLEKSSEIGDFSCKSSGSISERILGDPQCLDQHSRPRTPVYTNNNIVTAITNNNNDSSINHVYFEENATNDELHETFPIGCPINGCKKRFSHVLALRFHLNHTPHCNLLDSHQKRPSSIDLKKHGPTTTTTTTTTISSSNDNDPQDRYHSTHMKKYPPTISPQCNPVQPSSSPTSCLLNTCDRPILTSASSSQQFKQESSHQWDLQQESRSQLRQQSSEYDRVQMSVLQQINMSNSNYSKLSDINEQKLDPELTSTRNLGDNSLKHSVSSKQTSELSRQSFGKKRLSASMLSSCNTSNNINSLIDITSLNNNNNNHVRTVTAHTVSVPHGSLDISGNSTTRSNHHQSHQSNNNNNNNINNSFAYSSKRTNLSTSRDFSSKHRTTQPCNKISSQIMKIDSNNNNNSGVTNYSRYSSGHHNTHHGCFEQSTKELSNDYMNLSICQVLSNSTTTITAPVTNTMLKVNTSTVNQQEFNISSLPMELNSMNRNHNYSGNNMMPSLFLQNTWNFQLPTSSSTAYSTQSLPLALNNKDDEMRSTTMGSSSCVPIYPNAPTLTPSMNTPMNNNILSCSVSSSSSTHEISTTSQLYDSKQFLPSNHHHLLGANLNTISNQGVDLNNISNSDVNSSMYYGIPDFLVAALSSLTSNASSSYSCIPEAFKSYFNQNSLTNNTTTTNNNSSSNNNNNNSLLNKSNDNTFPTSISSNSSGLLDGTMSDRYFNPQLFQNFGVNLSNIQNVQSSLNPEKLDPLKLSAAYLMQYTNPSNTMQLSSSSLSCSTPSSIFNNNFLS</sequence>
<dbReference type="GO" id="GO:0005634">
    <property type="term" value="C:nucleus"/>
    <property type="evidence" value="ECO:0007669"/>
    <property type="project" value="TreeGrafter"/>
</dbReference>
<protein>
    <recommendedName>
        <fullName evidence="2">C2H2-type domain-containing protein</fullName>
    </recommendedName>
</protein>
<feature type="compositionally biased region" description="Polar residues" evidence="1">
    <location>
        <begin position="37"/>
        <end position="68"/>
    </location>
</feature>
<feature type="compositionally biased region" description="Low complexity" evidence="1">
    <location>
        <begin position="1006"/>
        <end position="1019"/>
    </location>
</feature>
<reference evidence="3" key="2">
    <citation type="journal article" date="2023" name="Infect Dis Poverty">
        <title>Chromosome-scale genome of the human blood fluke Schistosoma mekongi and its implications for public health.</title>
        <authorList>
            <person name="Zhou M."/>
            <person name="Xu L."/>
            <person name="Xu D."/>
            <person name="Chen W."/>
            <person name="Khan J."/>
            <person name="Hu Y."/>
            <person name="Huang H."/>
            <person name="Wei H."/>
            <person name="Zhang Y."/>
            <person name="Chusongsang P."/>
            <person name="Tanasarnprasert K."/>
            <person name="Hu X."/>
            <person name="Limpanont Y."/>
            <person name="Lv Z."/>
        </authorList>
    </citation>
    <scope>NUCLEOTIDE SEQUENCE</scope>
    <source>
        <strain evidence="3">LV_2022a</strain>
    </source>
</reference>
<feature type="region of interest" description="Disordered" evidence="1">
    <location>
        <begin position="1469"/>
        <end position="1496"/>
    </location>
</feature>
<feature type="compositionally biased region" description="Polar residues" evidence="1">
    <location>
        <begin position="990"/>
        <end position="1005"/>
    </location>
</feature>
<feature type="compositionally biased region" description="Basic residues" evidence="1">
    <location>
        <begin position="772"/>
        <end position="785"/>
    </location>
</feature>
<dbReference type="PANTHER" id="PTHR21564:SF5">
    <property type="entry name" value="SCRIBBLER, ISOFORM J"/>
    <property type="match status" value="1"/>
</dbReference>
<accession>A0AAE1Z9J1</accession>
<feature type="region of interest" description="Disordered" evidence="1">
    <location>
        <begin position="1"/>
        <end position="153"/>
    </location>
</feature>
<feature type="region of interest" description="Disordered" evidence="1">
    <location>
        <begin position="1132"/>
        <end position="1163"/>
    </location>
</feature>
<evidence type="ECO:0000313" key="4">
    <source>
        <dbReference type="Proteomes" id="UP001292079"/>
    </source>
</evidence>
<feature type="region of interest" description="Disordered" evidence="1">
    <location>
        <begin position="917"/>
        <end position="976"/>
    </location>
</feature>
<feature type="domain" description="C2H2-type" evidence="2">
    <location>
        <begin position="882"/>
        <end position="906"/>
    </location>
</feature>
<feature type="compositionally biased region" description="Low complexity" evidence="1">
    <location>
        <begin position="167"/>
        <end position="190"/>
    </location>
</feature>
<feature type="region of interest" description="Disordered" evidence="1">
    <location>
        <begin position="990"/>
        <end position="1019"/>
    </location>
</feature>
<evidence type="ECO:0000259" key="2">
    <source>
        <dbReference type="PROSITE" id="PS00028"/>
    </source>
</evidence>
<feature type="compositionally biased region" description="Polar residues" evidence="1">
    <location>
        <begin position="1054"/>
        <end position="1081"/>
    </location>
</feature>
<reference evidence="3" key="1">
    <citation type="submission" date="2022-04" db="EMBL/GenBank/DDBJ databases">
        <authorList>
            <person name="Xu L."/>
            <person name="Lv Z."/>
        </authorList>
    </citation>
    <scope>NUCLEOTIDE SEQUENCE</scope>
    <source>
        <strain evidence="3">LV_2022a</strain>
    </source>
</reference>
<feature type="region of interest" description="Disordered" evidence="1">
    <location>
        <begin position="691"/>
        <end position="737"/>
    </location>
</feature>
<feature type="compositionally biased region" description="Polar residues" evidence="1">
    <location>
        <begin position="691"/>
        <end position="701"/>
    </location>
</feature>
<dbReference type="GO" id="GO:0006357">
    <property type="term" value="P:regulation of transcription by RNA polymerase II"/>
    <property type="evidence" value="ECO:0007669"/>
    <property type="project" value="TreeGrafter"/>
</dbReference>
<dbReference type="EMBL" id="JALJAT010000004">
    <property type="protein sequence ID" value="KAK4470060.1"/>
    <property type="molecule type" value="Genomic_DNA"/>
</dbReference>
<dbReference type="PROSITE" id="PS00028">
    <property type="entry name" value="ZINC_FINGER_C2H2_1"/>
    <property type="match status" value="1"/>
</dbReference>
<feature type="region of interest" description="Disordered" evidence="1">
    <location>
        <begin position="759"/>
        <end position="801"/>
    </location>
</feature>
<feature type="compositionally biased region" description="Low complexity" evidence="1">
    <location>
        <begin position="133"/>
        <end position="153"/>
    </location>
</feature>
<dbReference type="InterPro" id="IPR013087">
    <property type="entry name" value="Znf_C2H2_type"/>
</dbReference>
<proteinExistence type="predicted"/>
<evidence type="ECO:0000313" key="3">
    <source>
        <dbReference type="EMBL" id="KAK4470060.1"/>
    </source>
</evidence>
<gene>
    <name evidence="3" type="ORF">MN116_006526</name>
</gene>
<comment type="caution">
    <text evidence="3">The sequence shown here is derived from an EMBL/GenBank/DDBJ whole genome shotgun (WGS) entry which is preliminary data.</text>
</comment>
<feature type="compositionally biased region" description="Polar residues" evidence="1">
    <location>
        <begin position="962"/>
        <end position="976"/>
    </location>
</feature>
<dbReference type="PANTHER" id="PTHR21564">
    <property type="entry name" value="BRAKELESS PROTEIN"/>
    <property type="match status" value="1"/>
</dbReference>
<feature type="region of interest" description="Disordered" evidence="1">
    <location>
        <begin position="231"/>
        <end position="251"/>
    </location>
</feature>
<keyword evidence="4" id="KW-1185">Reference proteome</keyword>
<feature type="compositionally biased region" description="Low complexity" evidence="1">
    <location>
        <begin position="11"/>
        <end position="31"/>
    </location>
</feature>
<feature type="compositionally biased region" description="Low complexity" evidence="1">
    <location>
        <begin position="712"/>
        <end position="729"/>
    </location>
</feature>
<feature type="region of interest" description="Disordered" evidence="1">
    <location>
        <begin position="1054"/>
        <end position="1082"/>
    </location>
</feature>
<evidence type="ECO:0000256" key="1">
    <source>
        <dbReference type="SAM" id="MobiDB-lite"/>
    </source>
</evidence>